<accession>A0A6A6DJ99</accession>
<gene>
    <name evidence="2" type="ORF">K469DRAFT_320801</name>
</gene>
<evidence type="ECO:0000313" key="2">
    <source>
        <dbReference type="EMBL" id="KAF2179003.1"/>
    </source>
</evidence>
<feature type="domain" description="F-box" evidence="1">
    <location>
        <begin position="17"/>
        <end position="65"/>
    </location>
</feature>
<dbReference type="AlphaFoldDB" id="A0A6A6DJ99"/>
<organism evidence="2 3">
    <name type="scientific">Zopfia rhizophila CBS 207.26</name>
    <dbReference type="NCBI Taxonomy" id="1314779"/>
    <lineage>
        <taxon>Eukaryota</taxon>
        <taxon>Fungi</taxon>
        <taxon>Dikarya</taxon>
        <taxon>Ascomycota</taxon>
        <taxon>Pezizomycotina</taxon>
        <taxon>Dothideomycetes</taxon>
        <taxon>Dothideomycetes incertae sedis</taxon>
        <taxon>Zopfiaceae</taxon>
        <taxon>Zopfia</taxon>
    </lineage>
</organism>
<dbReference type="PROSITE" id="PS50181">
    <property type="entry name" value="FBOX"/>
    <property type="match status" value="1"/>
</dbReference>
<name>A0A6A6DJ99_9PEZI</name>
<dbReference type="SUPFAM" id="SSF81383">
    <property type="entry name" value="F-box domain"/>
    <property type="match status" value="1"/>
</dbReference>
<dbReference type="InterPro" id="IPR001810">
    <property type="entry name" value="F-box_dom"/>
</dbReference>
<evidence type="ECO:0000259" key="1">
    <source>
        <dbReference type="PROSITE" id="PS50181"/>
    </source>
</evidence>
<keyword evidence="3" id="KW-1185">Reference proteome</keyword>
<reference evidence="2" key="1">
    <citation type="journal article" date="2020" name="Stud. Mycol.">
        <title>101 Dothideomycetes genomes: a test case for predicting lifestyles and emergence of pathogens.</title>
        <authorList>
            <person name="Haridas S."/>
            <person name="Albert R."/>
            <person name="Binder M."/>
            <person name="Bloem J."/>
            <person name="Labutti K."/>
            <person name="Salamov A."/>
            <person name="Andreopoulos B."/>
            <person name="Baker S."/>
            <person name="Barry K."/>
            <person name="Bills G."/>
            <person name="Bluhm B."/>
            <person name="Cannon C."/>
            <person name="Castanera R."/>
            <person name="Culley D."/>
            <person name="Daum C."/>
            <person name="Ezra D."/>
            <person name="Gonzalez J."/>
            <person name="Henrissat B."/>
            <person name="Kuo A."/>
            <person name="Liang C."/>
            <person name="Lipzen A."/>
            <person name="Lutzoni F."/>
            <person name="Magnuson J."/>
            <person name="Mondo S."/>
            <person name="Nolan M."/>
            <person name="Ohm R."/>
            <person name="Pangilinan J."/>
            <person name="Park H.-J."/>
            <person name="Ramirez L."/>
            <person name="Alfaro M."/>
            <person name="Sun H."/>
            <person name="Tritt A."/>
            <person name="Yoshinaga Y."/>
            <person name="Zwiers L.-H."/>
            <person name="Turgeon B."/>
            <person name="Goodwin S."/>
            <person name="Spatafora J."/>
            <person name="Crous P."/>
            <person name="Grigoriev I."/>
        </authorList>
    </citation>
    <scope>NUCLEOTIDE SEQUENCE</scope>
    <source>
        <strain evidence="2">CBS 207.26</strain>
    </source>
</reference>
<dbReference type="Proteomes" id="UP000800200">
    <property type="component" value="Unassembled WGS sequence"/>
</dbReference>
<sequence length="379" mass="45457">MPQKRNHRNPQRNRELRFPVLALPPELQLHVLSYLDLRTLQDAMRCSPRLTDLYNLYPEHLLQGATRHMGRQIQNLMLTTYSMVRSIRTNDIGRGPSEGDMSKYLVDTLDTEELRWVVPKGDDALEMLGTLCELESEIDSLVFAYALDDYNRACRDDNPGAIIPPLVLSLCEKHRMSRAFWRLKLYGVLFYNYADYFYLNTTFSVIRAYMTFLNRLCRFEIDEMVTCYQFMVRHRRYFVSAFPHKKCVFAGEEMYRNRDPFECPECQGRYYPDYSDQCRRGGQVFWHQVDRRYLGDTLWAQGQLCRSAPVKVWDDFPETNEPNDGWKNYEVYRMENGMDPQTFIHDFRNLGFCFWDQDRLEKWDFFGRWDRFYDHHAEE</sequence>
<dbReference type="EMBL" id="ML994670">
    <property type="protein sequence ID" value="KAF2179003.1"/>
    <property type="molecule type" value="Genomic_DNA"/>
</dbReference>
<evidence type="ECO:0000313" key="3">
    <source>
        <dbReference type="Proteomes" id="UP000800200"/>
    </source>
</evidence>
<proteinExistence type="predicted"/>
<dbReference type="OrthoDB" id="3943306at2759"/>
<dbReference type="InterPro" id="IPR036047">
    <property type="entry name" value="F-box-like_dom_sf"/>
</dbReference>
<protein>
    <recommendedName>
        <fullName evidence="1">F-box domain-containing protein</fullName>
    </recommendedName>
</protein>